<protein>
    <submittedName>
        <fullName evidence="1">Uncharacterized protein</fullName>
    </submittedName>
</protein>
<organism evidence="1 2">
    <name type="scientific">Microbacterium testaceum (strain StLB037)</name>
    <dbReference type="NCBI Taxonomy" id="979556"/>
    <lineage>
        <taxon>Bacteria</taxon>
        <taxon>Bacillati</taxon>
        <taxon>Actinomycetota</taxon>
        <taxon>Actinomycetes</taxon>
        <taxon>Micrococcales</taxon>
        <taxon>Microbacteriaceae</taxon>
        <taxon>Microbacterium</taxon>
    </lineage>
</organism>
<dbReference type="AlphaFoldDB" id="A0A1H0RAT6"/>
<evidence type="ECO:0000313" key="1">
    <source>
        <dbReference type="EMBL" id="SDP26627.1"/>
    </source>
</evidence>
<dbReference type="RefSeq" id="WP_074696468.1">
    <property type="nucleotide sequence ID" value="NZ_FNJN01000006.1"/>
</dbReference>
<evidence type="ECO:0000313" key="2">
    <source>
        <dbReference type="Proteomes" id="UP000186456"/>
    </source>
</evidence>
<dbReference type="EMBL" id="FNJN01000006">
    <property type="protein sequence ID" value="SDP26627.1"/>
    <property type="molecule type" value="Genomic_DNA"/>
</dbReference>
<dbReference type="Proteomes" id="UP000186456">
    <property type="component" value="Unassembled WGS sequence"/>
</dbReference>
<sequence>MTKRNESFDKDETVAGVEERVQARFPDAQPEVVHEEAVVAVDKYAEAPVKDFVDIIAEREARAAVEESLAADS</sequence>
<name>A0A1H0RAT6_MICTS</name>
<dbReference type="NCBIfam" id="NF046112">
    <property type="entry name" value="MSMEG_6209_Nter"/>
    <property type="match status" value="1"/>
</dbReference>
<proteinExistence type="predicted"/>
<accession>A0A1H0RAT6</accession>
<reference evidence="1 2" key="1">
    <citation type="submission" date="2016-10" db="EMBL/GenBank/DDBJ databases">
        <authorList>
            <person name="de Groot N.N."/>
        </authorList>
    </citation>
    <scope>NUCLEOTIDE SEQUENCE [LARGE SCALE GENOMIC DNA]</scope>
    <source>
        <strain evidence="1 2">StLB037</strain>
    </source>
</reference>
<gene>
    <name evidence="1" type="ORF">SAMN04487788_2785</name>
</gene>